<evidence type="ECO:0000256" key="3">
    <source>
        <dbReference type="ARBA" id="ARBA00021601"/>
    </source>
</evidence>
<accession>A0A8B8UXD7</accession>
<reference evidence="14" key="4">
    <citation type="submission" date="2025-08" db="UniProtKB">
        <authorList>
            <consortium name="RefSeq"/>
        </authorList>
    </citation>
    <scope>IDENTIFICATION</scope>
    <source>
        <strain evidence="14">CBS432</strain>
    </source>
</reference>
<sequence>MNKKFLYIHRAWEYQPIIHILVQQPAFIQSFRPFAMRHVYLFAICIKFVSSSELGKINNLLQGRLIYTDDSVATNVLESKFPFLKSTCVKDALKSYLPQCMANGFESIDAETRVETAIKLSVCEFQASGLGEIPANCMVDDLGSMMDCMFELESSSQWWTTYSGNYQRLSSICYENLLPFEKEQILRLFLNITELYDSFGGDIDTKLNDLMFQMEQESESFLNDLARMFRNYDSELRNMTESNRIILENNLSFFKDRVNDLFYDTSEQLEVQIIEKNNQLLNEVDNIHHIVSDLADELSKNDIKAKINDLKDDSLNNLQDLVEMSHDVREYYSRNNRLVNTELENFSMGIKKQLGGMSKDLSESQMEAIELLQGFNSILHDSLLPSMTNEIVPEMTNFKNTLLQEWTAITSTLNEDFALWNEEIFSTFSDISKRLNGTKNKLDDIEIRISLIHGNVMALMKVLDIMWKTSRTIIKCGYVSLKNKYYWLLCSVVWIWSKYPAARTNVKIISIEHFYQWGIVLLSIYLGARTGSLIG</sequence>
<dbReference type="OrthoDB" id="5311848at2759"/>
<dbReference type="InterPro" id="IPR007292">
    <property type="entry name" value="Nuclear_fusion_Kar5"/>
</dbReference>
<evidence type="ECO:0000256" key="5">
    <source>
        <dbReference type="ARBA" id="ARBA00022692"/>
    </source>
</evidence>
<dbReference type="Pfam" id="PF04163">
    <property type="entry name" value="Tht1"/>
    <property type="match status" value="1"/>
</dbReference>
<evidence type="ECO:0000256" key="1">
    <source>
        <dbReference type="ARBA" id="ARBA00003389"/>
    </source>
</evidence>
<evidence type="ECO:0000256" key="6">
    <source>
        <dbReference type="ARBA" id="ARBA00022729"/>
    </source>
</evidence>
<evidence type="ECO:0000256" key="11">
    <source>
        <dbReference type="ARBA" id="ARBA00023242"/>
    </source>
</evidence>
<reference evidence="14" key="2">
    <citation type="submission" date="2020-01" db="EMBL/GenBank/DDBJ databases">
        <title>Population-level Yeast Reference Genomes.</title>
        <authorList>
            <person name="Yue J.-X."/>
        </authorList>
    </citation>
    <scope>NUCLEOTIDE SEQUENCE</scope>
    <source>
        <strain evidence="14">CBS432</strain>
    </source>
</reference>
<dbReference type="GO" id="GO:0000742">
    <property type="term" value="P:karyogamy involved in conjugation with cellular fusion"/>
    <property type="evidence" value="ECO:0007669"/>
    <property type="project" value="UniProtKB-UniRule"/>
</dbReference>
<organism evidence="14">
    <name type="scientific">Saccharomyces paradoxus</name>
    <name type="common">Yeast</name>
    <name type="synonym">Saccharomyces douglasii</name>
    <dbReference type="NCBI Taxonomy" id="27291"/>
    <lineage>
        <taxon>Eukaryota</taxon>
        <taxon>Fungi</taxon>
        <taxon>Dikarya</taxon>
        <taxon>Ascomycota</taxon>
        <taxon>Saccharomycotina</taxon>
        <taxon>Saccharomycetes</taxon>
        <taxon>Saccharomycetales</taxon>
        <taxon>Saccharomycetaceae</taxon>
        <taxon>Saccharomyces</taxon>
    </lineage>
</organism>
<dbReference type="GO" id="GO:0005789">
    <property type="term" value="C:endoplasmic reticulum membrane"/>
    <property type="evidence" value="ECO:0007669"/>
    <property type="project" value="UniProtKB-SubCell"/>
</dbReference>
<keyword evidence="10" id="KW-0325">Glycoprotein</keyword>
<reference evidence="14" key="3">
    <citation type="submission" date="2025-07" db="EMBL/GenBank/DDBJ databases">
        <authorList>
            <consortium name="NCBI Genome Project"/>
        </authorList>
    </citation>
    <scope>NUCLEOTIDE SEQUENCE</scope>
    <source>
        <strain evidence="14">CBS432</strain>
    </source>
</reference>
<evidence type="ECO:0000256" key="12">
    <source>
        <dbReference type="ARBA" id="ARBA00031468"/>
    </source>
</evidence>
<keyword evidence="6 13" id="KW-0732">Signal</keyword>
<name>A0A8B8UXD7_SACPA</name>
<dbReference type="AlphaFoldDB" id="A0A8B8UXD7"/>
<evidence type="ECO:0000256" key="4">
    <source>
        <dbReference type="ARBA" id="ARBA00022459"/>
    </source>
</evidence>
<dbReference type="GO" id="GO:0031965">
    <property type="term" value="C:nuclear membrane"/>
    <property type="evidence" value="ECO:0007669"/>
    <property type="project" value="UniProtKB-SubCell"/>
</dbReference>
<comment type="subcellular location">
    <subcellularLocation>
        <location evidence="13">Endoplasmic reticulum membrane</location>
    </subcellularLocation>
    <subcellularLocation>
        <location evidence="13">Nucleus membrane</location>
    </subcellularLocation>
</comment>
<keyword evidence="8" id="KW-1133">Transmembrane helix</keyword>
<dbReference type="PANTHER" id="PTHR28012">
    <property type="entry name" value="NUCLEAR FUSION PROTEIN KAR5"/>
    <property type="match status" value="1"/>
</dbReference>
<dbReference type="GO" id="GO:0048288">
    <property type="term" value="P:nuclear membrane fusion involved in karyogamy"/>
    <property type="evidence" value="ECO:0007669"/>
    <property type="project" value="UniProtKB-UniRule"/>
</dbReference>
<comment type="function">
    <text evidence="1 13">Required for nuclear membrane fusion during karyogamy.</text>
</comment>
<comment type="similarity">
    <text evidence="2 13">Belongs to the KAR5 family.</text>
</comment>
<proteinExistence type="inferred from homology"/>
<keyword evidence="7 13" id="KW-0256">Endoplasmic reticulum</keyword>
<reference evidence="14" key="1">
    <citation type="journal article" date="2017" name="Nat. Genet.">
        <title>Contrasting evolutionary genome dynamics between domesticated and wild yeasts.</title>
        <authorList>
            <person name="Yue J.X."/>
            <person name="Li J."/>
            <person name="Aigrain L."/>
            <person name="Hallin J."/>
            <person name="Persson K."/>
            <person name="Oliver K."/>
            <person name="Bergstrom A."/>
            <person name="Coupland P."/>
            <person name="Warringer J."/>
            <person name="Lagomarsino M.C."/>
            <person name="Fischer G."/>
            <person name="Durbin R."/>
            <person name="Liti G."/>
        </authorList>
    </citation>
    <scope>NUCLEOTIDE SEQUENCE</scope>
    <source>
        <strain evidence="14">CBS432</strain>
    </source>
</reference>
<dbReference type="GeneID" id="54632761"/>
<dbReference type="RefSeq" id="XP_033768371.1">
    <property type="nucleotide sequence ID" value="XM_033912480.1"/>
</dbReference>
<dbReference type="KEGG" id="spao:SPAR_M01840"/>
<evidence type="ECO:0000256" key="2">
    <source>
        <dbReference type="ARBA" id="ARBA00010473"/>
    </source>
</evidence>
<evidence type="ECO:0000256" key="8">
    <source>
        <dbReference type="ARBA" id="ARBA00022989"/>
    </source>
</evidence>
<keyword evidence="11 13" id="KW-0539">Nucleus</keyword>
<keyword evidence="9" id="KW-0472">Membrane</keyword>
<protein>
    <recommendedName>
        <fullName evidence="3 13">Nuclear fusion protein KAR5</fullName>
    </recommendedName>
    <alternativeName>
        <fullName evidence="12 13">Karyogamy protein 5</fullName>
    </alternativeName>
</protein>
<evidence type="ECO:0000256" key="9">
    <source>
        <dbReference type="ARBA" id="ARBA00023136"/>
    </source>
</evidence>
<evidence type="ECO:0000313" key="14">
    <source>
        <dbReference type="RefSeq" id="XP_033768371.1"/>
    </source>
</evidence>
<keyword evidence="5" id="KW-0812">Transmembrane</keyword>
<evidence type="ECO:0000256" key="13">
    <source>
        <dbReference type="RuleBase" id="RU368082"/>
    </source>
</evidence>
<evidence type="ECO:0000256" key="7">
    <source>
        <dbReference type="ARBA" id="ARBA00022824"/>
    </source>
</evidence>
<evidence type="ECO:0000256" key="10">
    <source>
        <dbReference type="ARBA" id="ARBA00023180"/>
    </source>
</evidence>
<dbReference type="PANTHER" id="PTHR28012:SF1">
    <property type="entry name" value="NUCLEAR FUSION PROTEIN KAR5"/>
    <property type="match status" value="1"/>
</dbReference>
<gene>
    <name evidence="14" type="primary">KAR5</name>
    <name evidence="14" type="ORF">SPAR_M01840</name>
</gene>
<dbReference type="VEuPathDB" id="FungiDB:SPAR_M01840"/>
<keyword evidence="4 13" id="KW-0415">Karyogamy</keyword>